<dbReference type="EMBL" id="CADIKH010000021">
    <property type="protein sequence ID" value="CAB3763269.1"/>
    <property type="molecule type" value="Genomic_DNA"/>
</dbReference>
<feature type="transmembrane region" description="Helical" evidence="1">
    <location>
        <begin position="78"/>
        <end position="96"/>
    </location>
</feature>
<dbReference type="FunFam" id="3.30.70.270:FF:000001">
    <property type="entry name" value="Diguanylate cyclase domain protein"/>
    <property type="match status" value="1"/>
</dbReference>
<dbReference type="RefSeq" id="WP_175228688.1">
    <property type="nucleotide sequence ID" value="NZ_CADIKH010000021.1"/>
</dbReference>
<feature type="transmembrane region" description="Helical" evidence="1">
    <location>
        <begin position="223"/>
        <end position="242"/>
    </location>
</feature>
<feature type="transmembrane region" description="Helical" evidence="1">
    <location>
        <begin position="6"/>
        <end position="29"/>
    </location>
</feature>
<dbReference type="Pfam" id="PF03707">
    <property type="entry name" value="MHYT"/>
    <property type="match status" value="2"/>
</dbReference>
<dbReference type="NCBIfam" id="TIGR00254">
    <property type="entry name" value="GGDEF"/>
    <property type="match status" value="1"/>
</dbReference>
<keyword evidence="1" id="KW-1133">Transmembrane helix</keyword>
<organism evidence="5 6">
    <name type="scientific">Paraburkholderia humisilvae</name>
    <dbReference type="NCBI Taxonomy" id="627669"/>
    <lineage>
        <taxon>Bacteria</taxon>
        <taxon>Pseudomonadati</taxon>
        <taxon>Pseudomonadota</taxon>
        <taxon>Betaproteobacteria</taxon>
        <taxon>Burkholderiales</taxon>
        <taxon>Burkholderiaceae</taxon>
        <taxon>Paraburkholderia</taxon>
    </lineage>
</organism>
<feature type="domain" description="EAL" evidence="2">
    <location>
        <begin position="439"/>
        <end position="694"/>
    </location>
</feature>
<dbReference type="Pfam" id="PF00563">
    <property type="entry name" value="EAL"/>
    <property type="match status" value="1"/>
</dbReference>
<evidence type="ECO:0000259" key="3">
    <source>
        <dbReference type="PROSITE" id="PS50887"/>
    </source>
</evidence>
<evidence type="ECO:0000256" key="1">
    <source>
        <dbReference type="PROSITE-ProRule" id="PRU00244"/>
    </source>
</evidence>
<evidence type="ECO:0000259" key="2">
    <source>
        <dbReference type="PROSITE" id="PS50883"/>
    </source>
</evidence>
<dbReference type="SMART" id="SM00052">
    <property type="entry name" value="EAL"/>
    <property type="match status" value="1"/>
</dbReference>
<protein>
    <submittedName>
        <fullName evidence="5">Putative signaling protein</fullName>
    </submittedName>
</protein>
<dbReference type="Gene3D" id="3.20.20.450">
    <property type="entry name" value="EAL domain"/>
    <property type="match status" value="1"/>
</dbReference>
<dbReference type="GO" id="GO:0003824">
    <property type="term" value="F:catalytic activity"/>
    <property type="evidence" value="ECO:0007669"/>
    <property type="project" value="UniProtKB-ARBA"/>
</dbReference>
<keyword evidence="1" id="KW-0812">Transmembrane</keyword>
<gene>
    <name evidence="5" type="ORF">LMG29542_04560</name>
</gene>
<reference evidence="5 6" key="1">
    <citation type="submission" date="2020-04" db="EMBL/GenBank/DDBJ databases">
        <authorList>
            <person name="De Canck E."/>
        </authorList>
    </citation>
    <scope>NUCLEOTIDE SEQUENCE [LARGE SCALE GENOMIC DNA]</scope>
    <source>
        <strain evidence="5 6">LMG 29542</strain>
    </source>
</reference>
<dbReference type="InterPro" id="IPR035919">
    <property type="entry name" value="EAL_sf"/>
</dbReference>
<dbReference type="SUPFAM" id="SSF141868">
    <property type="entry name" value="EAL domain-like"/>
    <property type="match status" value="1"/>
</dbReference>
<feature type="transmembrane region" description="Helical" evidence="1">
    <location>
        <begin position="41"/>
        <end position="66"/>
    </location>
</feature>
<dbReference type="SMART" id="SM00267">
    <property type="entry name" value="GGDEF"/>
    <property type="match status" value="1"/>
</dbReference>
<dbReference type="GO" id="GO:0016020">
    <property type="term" value="C:membrane"/>
    <property type="evidence" value="ECO:0007669"/>
    <property type="project" value="UniProtKB-UniRule"/>
</dbReference>
<evidence type="ECO:0000313" key="5">
    <source>
        <dbReference type="EMBL" id="CAB3763269.1"/>
    </source>
</evidence>
<accession>A0A6J5E9U7</accession>
<dbReference type="Proteomes" id="UP000494363">
    <property type="component" value="Unassembled WGS sequence"/>
</dbReference>
<dbReference type="SUPFAM" id="SSF55073">
    <property type="entry name" value="Nucleotide cyclase"/>
    <property type="match status" value="1"/>
</dbReference>
<proteinExistence type="predicted"/>
<dbReference type="InterPro" id="IPR000160">
    <property type="entry name" value="GGDEF_dom"/>
</dbReference>
<sequence length="708" mass="76534">MPSSYNPALVVLSIAVATLASYTALDLAGRITLLAVSRQRQVWLAGGAAAMGVGIWSMHFIGMLAFALPIPVGYDLKITGASLAIAFVVSYFALAVVTRRTLSHRRILAGGVLMGIGIASMHYTGMAAMRMEPGIHYRPALFAASLVIAIAASIAALWIAHTLRDSNLRRIIVKRIGAAAVMGIAITGMHYTGMAAADFLPGSICGAVQGANASVAAGQNAQWLATTVILFTFAILVVTLLLSRFDARNTLLAGSVTTLNNQIVHLATYDTLTGLLNRSSLTERIGRAIDVSRARNRPFAILFMDLDGFKTINDSLGHAFGDEVLKAFAQQLLQCVRAADTVARLGGDEFVILAEDLTAAQDAAQMADGLLARMREGIVAEGQALQVIPSIGIALFPQDGDSGDALLKHADAAMYEAKREGRGIYRFFEARMNEAALRTLKIQRALHEGLGKGYFSLHFQPKFRGDTGELAGAEALLRLNHPEFGELAPMDFIPIAERSGQIVQIGYWVVRETCRQIRRWQTAGLPPMKVAVNLSPRQLTQPELVATILDIAKAEQVACWQLMFEITESVAMQDAPKTIATIHQFQKAGFEISIDDFGTGYSSLAYLQRFRVKQLKIDRFFTNGLDDNGHEGKAIVSAIIALAHSLEMDVVAEGVETESQYDKLKDMRCDEMQGFLLGRPLTADAFGALMHKQMRTDPGASAPSALLN</sequence>
<dbReference type="AlphaFoldDB" id="A0A6J5E9U7"/>
<dbReference type="CDD" id="cd01948">
    <property type="entry name" value="EAL"/>
    <property type="match status" value="1"/>
</dbReference>
<feature type="domain" description="MHYT" evidence="4">
    <location>
        <begin position="5"/>
        <end position="200"/>
    </location>
</feature>
<name>A0A6J5E9U7_9BURK</name>
<dbReference type="Pfam" id="PF00990">
    <property type="entry name" value="GGDEF"/>
    <property type="match status" value="1"/>
</dbReference>
<dbReference type="PANTHER" id="PTHR44757">
    <property type="entry name" value="DIGUANYLATE CYCLASE DGCP"/>
    <property type="match status" value="1"/>
</dbReference>
<evidence type="ECO:0000313" key="6">
    <source>
        <dbReference type="Proteomes" id="UP000494363"/>
    </source>
</evidence>
<dbReference type="PROSITE" id="PS50924">
    <property type="entry name" value="MHYT"/>
    <property type="match status" value="1"/>
</dbReference>
<keyword evidence="6" id="KW-1185">Reference proteome</keyword>
<dbReference type="PROSITE" id="PS50887">
    <property type="entry name" value="GGDEF"/>
    <property type="match status" value="1"/>
</dbReference>
<dbReference type="CDD" id="cd01949">
    <property type="entry name" value="GGDEF"/>
    <property type="match status" value="1"/>
</dbReference>
<dbReference type="PROSITE" id="PS50883">
    <property type="entry name" value="EAL"/>
    <property type="match status" value="1"/>
</dbReference>
<keyword evidence="1" id="KW-0472">Membrane</keyword>
<dbReference type="InterPro" id="IPR005330">
    <property type="entry name" value="MHYT_dom"/>
</dbReference>
<dbReference type="InterPro" id="IPR001633">
    <property type="entry name" value="EAL_dom"/>
</dbReference>
<feature type="transmembrane region" description="Helical" evidence="1">
    <location>
        <begin position="140"/>
        <end position="160"/>
    </location>
</feature>
<evidence type="ECO:0000259" key="4">
    <source>
        <dbReference type="PROSITE" id="PS50924"/>
    </source>
</evidence>
<feature type="transmembrane region" description="Helical" evidence="1">
    <location>
        <begin position="172"/>
        <end position="191"/>
    </location>
</feature>
<dbReference type="InterPro" id="IPR052155">
    <property type="entry name" value="Biofilm_reg_signaling"/>
</dbReference>
<dbReference type="InterPro" id="IPR043128">
    <property type="entry name" value="Rev_trsase/Diguanyl_cyclase"/>
</dbReference>
<dbReference type="Gene3D" id="3.30.70.270">
    <property type="match status" value="1"/>
</dbReference>
<feature type="transmembrane region" description="Helical" evidence="1">
    <location>
        <begin position="108"/>
        <end position="128"/>
    </location>
</feature>
<feature type="domain" description="GGDEF" evidence="3">
    <location>
        <begin position="297"/>
        <end position="430"/>
    </location>
</feature>
<dbReference type="PANTHER" id="PTHR44757:SF2">
    <property type="entry name" value="BIOFILM ARCHITECTURE MAINTENANCE PROTEIN MBAA"/>
    <property type="match status" value="1"/>
</dbReference>
<dbReference type="InterPro" id="IPR029787">
    <property type="entry name" value="Nucleotide_cyclase"/>
</dbReference>